<reference evidence="8 9" key="1">
    <citation type="submission" date="2018-10" db="EMBL/GenBank/DDBJ databases">
        <title>Genomic Encyclopedia of Archaeal and Bacterial Type Strains, Phase II (KMG-II): from individual species to whole genera.</title>
        <authorList>
            <person name="Goeker M."/>
        </authorList>
    </citation>
    <scope>NUCLEOTIDE SEQUENCE [LARGE SCALE GENOMIC DNA]</scope>
    <source>
        <strain evidence="8 9">DSM 14954</strain>
    </source>
</reference>
<evidence type="ECO:0000313" key="8">
    <source>
        <dbReference type="EMBL" id="RKQ92766.1"/>
    </source>
</evidence>
<accession>A0A660LEM7</accession>
<evidence type="ECO:0000256" key="1">
    <source>
        <dbReference type="ARBA" id="ARBA00007572"/>
    </source>
</evidence>
<sequence length="314" mass="35405">MALPLKPPLLPQLARPAKKLPVGDGWAYEPKWDGFRAIAFVDGTDIYLQSRSGKPLRRYFPELTFPEGRYVLDGEIVLFDAEGRQDFGALGQRIHPAESRINLLAEQTPATFVAFDLLALDDESLLALPQRERRDRLVAFISAPLQLCDSTTDPAEAEPWLEDREGVIAKKQDSPYKPGERVGMSKIKRVRTIDAVVLGWRPGKEEGTVGSLILGLYDEDGNLRTVGHTSGISRKEKGTLPAKLAPYETGERGQGDPSRWDNARDLEWIALRPELVIEITFDHTSNDRIRHGTKLVRWRDDKKPEECLMEQLRT</sequence>
<dbReference type="InterPro" id="IPR044117">
    <property type="entry name" value="OBF_LigC-like"/>
</dbReference>
<dbReference type="Gene3D" id="3.30.1490.70">
    <property type="match status" value="1"/>
</dbReference>
<dbReference type="EMBL" id="RBIL01000001">
    <property type="protein sequence ID" value="RKQ92766.1"/>
    <property type="molecule type" value="Genomic_DNA"/>
</dbReference>
<evidence type="ECO:0000259" key="7">
    <source>
        <dbReference type="Pfam" id="PF04679"/>
    </source>
</evidence>
<dbReference type="OrthoDB" id="9770771at2"/>
<dbReference type="Gene3D" id="3.30.470.30">
    <property type="entry name" value="DNA ligase/mRNA capping enzyme"/>
    <property type="match status" value="1"/>
</dbReference>
<dbReference type="PROSITE" id="PS00333">
    <property type="entry name" value="DNA_LIGASE_A2"/>
    <property type="match status" value="1"/>
</dbReference>
<protein>
    <recommendedName>
        <fullName evidence="2">DNA ligase (ATP)</fullName>
        <ecNumber evidence="2">6.5.1.1</ecNumber>
    </recommendedName>
</protein>
<keyword evidence="3 8" id="KW-0436">Ligase</keyword>
<dbReference type="SUPFAM" id="SSF56091">
    <property type="entry name" value="DNA ligase/mRNA capping enzyme, catalytic domain"/>
    <property type="match status" value="1"/>
</dbReference>
<dbReference type="CDD" id="cd07970">
    <property type="entry name" value="OBF_DNA_ligase_LigC"/>
    <property type="match status" value="1"/>
</dbReference>
<dbReference type="Pfam" id="PF01068">
    <property type="entry name" value="DNA_ligase_A_M"/>
    <property type="match status" value="1"/>
</dbReference>
<dbReference type="GO" id="GO:0006310">
    <property type="term" value="P:DNA recombination"/>
    <property type="evidence" value="ECO:0007669"/>
    <property type="project" value="InterPro"/>
</dbReference>
<dbReference type="CDD" id="cd07905">
    <property type="entry name" value="Adenylation_DNA_ligase_LigC"/>
    <property type="match status" value="1"/>
</dbReference>
<comment type="catalytic activity">
    <reaction evidence="4">
        <text>ATP + (deoxyribonucleotide)n-3'-hydroxyl + 5'-phospho-(deoxyribonucleotide)m = (deoxyribonucleotide)n+m + AMP + diphosphate.</text>
        <dbReference type="EC" id="6.5.1.1"/>
    </reaction>
</comment>
<comment type="similarity">
    <text evidence="1">Belongs to the ATP-dependent DNA ligase family.</text>
</comment>
<dbReference type="InterPro" id="IPR050191">
    <property type="entry name" value="ATP-dep_DNA_ligase"/>
</dbReference>
<evidence type="ECO:0000256" key="5">
    <source>
        <dbReference type="SAM" id="MobiDB-lite"/>
    </source>
</evidence>
<dbReference type="GO" id="GO:0006281">
    <property type="term" value="P:DNA repair"/>
    <property type="evidence" value="ECO:0007669"/>
    <property type="project" value="InterPro"/>
</dbReference>
<dbReference type="RefSeq" id="WP_121250520.1">
    <property type="nucleotide sequence ID" value="NZ_RBIL01000001.1"/>
</dbReference>
<evidence type="ECO:0000313" key="9">
    <source>
        <dbReference type="Proteomes" id="UP000278962"/>
    </source>
</evidence>
<dbReference type="NCBIfam" id="NF006078">
    <property type="entry name" value="PRK08224.1"/>
    <property type="match status" value="1"/>
</dbReference>
<dbReference type="PANTHER" id="PTHR45674">
    <property type="entry name" value="DNA LIGASE 1/3 FAMILY MEMBER"/>
    <property type="match status" value="1"/>
</dbReference>
<name>A0A660LEM7_9ACTN</name>
<dbReference type="GO" id="GO:0003910">
    <property type="term" value="F:DNA ligase (ATP) activity"/>
    <property type="evidence" value="ECO:0007669"/>
    <property type="project" value="UniProtKB-EC"/>
</dbReference>
<dbReference type="InterPro" id="IPR012309">
    <property type="entry name" value="DNA_ligase_ATP-dep_C"/>
</dbReference>
<dbReference type="GO" id="GO:0005524">
    <property type="term" value="F:ATP binding"/>
    <property type="evidence" value="ECO:0007669"/>
    <property type="project" value="InterPro"/>
</dbReference>
<evidence type="ECO:0000259" key="6">
    <source>
        <dbReference type="Pfam" id="PF01068"/>
    </source>
</evidence>
<evidence type="ECO:0000256" key="2">
    <source>
        <dbReference type="ARBA" id="ARBA00012727"/>
    </source>
</evidence>
<dbReference type="EC" id="6.5.1.1" evidence="2"/>
<dbReference type="Gene3D" id="2.40.50.140">
    <property type="entry name" value="Nucleic acid-binding proteins"/>
    <property type="match status" value="1"/>
</dbReference>
<evidence type="ECO:0000256" key="3">
    <source>
        <dbReference type="ARBA" id="ARBA00022598"/>
    </source>
</evidence>
<dbReference type="Proteomes" id="UP000278962">
    <property type="component" value="Unassembled WGS sequence"/>
</dbReference>
<dbReference type="AlphaFoldDB" id="A0A660LEM7"/>
<dbReference type="InterPro" id="IPR016059">
    <property type="entry name" value="DNA_ligase_ATP-dep_CS"/>
</dbReference>
<dbReference type="SUPFAM" id="SSF50249">
    <property type="entry name" value="Nucleic acid-binding proteins"/>
    <property type="match status" value="1"/>
</dbReference>
<feature type="domain" description="DNA ligase ATP-dependent C-terminal" evidence="7">
    <location>
        <begin position="206"/>
        <end position="302"/>
    </location>
</feature>
<organism evidence="8 9">
    <name type="scientific">Solirubrobacter pauli</name>
    <dbReference type="NCBI Taxonomy" id="166793"/>
    <lineage>
        <taxon>Bacteria</taxon>
        <taxon>Bacillati</taxon>
        <taxon>Actinomycetota</taxon>
        <taxon>Thermoleophilia</taxon>
        <taxon>Solirubrobacterales</taxon>
        <taxon>Solirubrobacteraceae</taxon>
        <taxon>Solirubrobacter</taxon>
    </lineage>
</organism>
<dbReference type="PANTHER" id="PTHR45674:SF4">
    <property type="entry name" value="DNA LIGASE 1"/>
    <property type="match status" value="1"/>
</dbReference>
<dbReference type="InterPro" id="IPR012310">
    <property type="entry name" value="DNA_ligase_ATP-dep_cent"/>
</dbReference>
<feature type="domain" description="ATP-dependent DNA ligase family profile" evidence="6">
    <location>
        <begin position="12"/>
        <end position="188"/>
    </location>
</feature>
<feature type="region of interest" description="Disordered" evidence="5">
    <location>
        <begin position="232"/>
        <end position="259"/>
    </location>
</feature>
<dbReference type="InterPro" id="IPR044119">
    <property type="entry name" value="Adenylation_LigC-like"/>
</dbReference>
<gene>
    <name evidence="8" type="ORF">C8N24_2621</name>
</gene>
<dbReference type="Pfam" id="PF04679">
    <property type="entry name" value="DNA_ligase_A_C"/>
    <property type="match status" value="1"/>
</dbReference>
<keyword evidence="9" id="KW-1185">Reference proteome</keyword>
<comment type="caution">
    <text evidence="8">The sequence shown here is derived from an EMBL/GenBank/DDBJ whole genome shotgun (WGS) entry which is preliminary data.</text>
</comment>
<feature type="compositionally biased region" description="Basic and acidic residues" evidence="5">
    <location>
        <begin position="249"/>
        <end position="259"/>
    </location>
</feature>
<proteinExistence type="inferred from homology"/>
<evidence type="ECO:0000256" key="4">
    <source>
        <dbReference type="ARBA" id="ARBA00034003"/>
    </source>
</evidence>
<dbReference type="InterPro" id="IPR012340">
    <property type="entry name" value="NA-bd_OB-fold"/>
</dbReference>